<evidence type="ECO:0000313" key="1">
    <source>
        <dbReference type="EMBL" id="KCW64075.1"/>
    </source>
</evidence>
<sequence length="164" mass="19336">MLYRTQDKVNKQLKQDDLAPVKYYFQVIIRPIDDIRHRFNSFYSSVRIIMQETNQEQLSQDWQNNHFYRRTSKNTSRAILPSQTGKQEIYFLMRDTDKILPGSAVPSLICSGLACSGRQDDAHNKTIKGQSFSENEDEDHPNKKFWLLRISSGQDQNIFVRRNF</sequence>
<gene>
    <name evidence="1" type="ORF">EUGRSUZ_G01736</name>
</gene>
<proteinExistence type="predicted"/>
<dbReference type="EMBL" id="KK198759">
    <property type="protein sequence ID" value="KCW64075.1"/>
    <property type="molecule type" value="Genomic_DNA"/>
</dbReference>
<protein>
    <submittedName>
        <fullName evidence="1">Uncharacterized protein</fullName>
    </submittedName>
</protein>
<accession>A0A059BEH0</accession>
<dbReference type="AlphaFoldDB" id="A0A059BEH0"/>
<organism evidence="1">
    <name type="scientific">Eucalyptus grandis</name>
    <name type="common">Flooded gum</name>
    <dbReference type="NCBI Taxonomy" id="71139"/>
    <lineage>
        <taxon>Eukaryota</taxon>
        <taxon>Viridiplantae</taxon>
        <taxon>Streptophyta</taxon>
        <taxon>Embryophyta</taxon>
        <taxon>Tracheophyta</taxon>
        <taxon>Spermatophyta</taxon>
        <taxon>Magnoliopsida</taxon>
        <taxon>eudicotyledons</taxon>
        <taxon>Gunneridae</taxon>
        <taxon>Pentapetalae</taxon>
        <taxon>rosids</taxon>
        <taxon>malvids</taxon>
        <taxon>Myrtales</taxon>
        <taxon>Myrtaceae</taxon>
        <taxon>Myrtoideae</taxon>
        <taxon>Eucalypteae</taxon>
        <taxon>Eucalyptus</taxon>
    </lineage>
</organism>
<dbReference type="Gramene" id="KCW64075">
    <property type="protein sequence ID" value="KCW64075"/>
    <property type="gene ID" value="EUGRSUZ_G01736"/>
</dbReference>
<dbReference type="InParanoid" id="A0A059BEH0"/>
<name>A0A059BEH0_EUCGR</name>
<reference evidence="1" key="1">
    <citation type="submission" date="2013-07" db="EMBL/GenBank/DDBJ databases">
        <title>The genome of Eucalyptus grandis.</title>
        <authorList>
            <person name="Schmutz J."/>
            <person name="Hayes R."/>
            <person name="Myburg A."/>
            <person name="Tuskan G."/>
            <person name="Grattapaglia D."/>
            <person name="Rokhsar D.S."/>
        </authorList>
    </citation>
    <scope>NUCLEOTIDE SEQUENCE</scope>
    <source>
        <tissue evidence="1">Leaf extractions</tissue>
    </source>
</reference>